<dbReference type="HOGENOM" id="CLU_090137_3_2_1"/>
<feature type="region of interest" description="Disordered" evidence="2">
    <location>
        <begin position="14"/>
        <end position="38"/>
    </location>
</feature>
<dbReference type="InterPro" id="IPR003676">
    <property type="entry name" value="SAUR_fam"/>
</dbReference>
<evidence type="ECO:0000256" key="2">
    <source>
        <dbReference type="SAM" id="MobiDB-lite"/>
    </source>
</evidence>
<evidence type="ECO:0000313" key="4">
    <source>
        <dbReference type="Proteomes" id="UP000009183"/>
    </source>
</evidence>
<dbReference type="GO" id="GO:0009733">
    <property type="term" value="P:response to auxin"/>
    <property type="evidence" value="ECO:0007669"/>
    <property type="project" value="InterPro"/>
</dbReference>
<dbReference type="Proteomes" id="UP000009183">
    <property type="component" value="Chromosome 3"/>
</dbReference>
<proteinExistence type="inferred from homology"/>
<dbReference type="PANTHER" id="PTHR31175">
    <property type="entry name" value="AUXIN-RESPONSIVE FAMILY PROTEIN"/>
    <property type="match status" value="1"/>
</dbReference>
<comment type="similarity">
    <text evidence="1">Belongs to the ARG7 family.</text>
</comment>
<dbReference type="InParanoid" id="D7U4S3"/>
<dbReference type="PANTHER" id="PTHR31175:SF82">
    <property type="entry name" value="AUXIN-RESPONSIVE PROTEIN SAUR65"/>
    <property type="match status" value="1"/>
</dbReference>
<dbReference type="EMBL" id="FN596508">
    <property type="protein sequence ID" value="CBI37742.3"/>
    <property type="molecule type" value="Genomic_DNA"/>
</dbReference>
<dbReference type="AlphaFoldDB" id="D7U4S3"/>
<dbReference type="PaxDb" id="29760-VIT_03s0038g03790.t01"/>
<organism evidence="3 4">
    <name type="scientific">Vitis vinifera</name>
    <name type="common">Grape</name>
    <dbReference type="NCBI Taxonomy" id="29760"/>
    <lineage>
        <taxon>Eukaryota</taxon>
        <taxon>Viridiplantae</taxon>
        <taxon>Streptophyta</taxon>
        <taxon>Embryophyta</taxon>
        <taxon>Tracheophyta</taxon>
        <taxon>Spermatophyta</taxon>
        <taxon>Magnoliopsida</taxon>
        <taxon>eudicotyledons</taxon>
        <taxon>Gunneridae</taxon>
        <taxon>Pentapetalae</taxon>
        <taxon>rosids</taxon>
        <taxon>Vitales</taxon>
        <taxon>Vitaceae</taxon>
        <taxon>Viteae</taxon>
        <taxon>Vitis</taxon>
    </lineage>
</organism>
<protein>
    <submittedName>
        <fullName evidence="3">Uncharacterized protein</fullName>
    </submittedName>
</protein>
<keyword evidence="4" id="KW-1185">Reference proteome</keyword>
<dbReference type="Pfam" id="PF02519">
    <property type="entry name" value="Auxin_inducible"/>
    <property type="match status" value="1"/>
</dbReference>
<accession>D7U4S3</accession>
<name>D7U4S3_VITVI</name>
<gene>
    <name evidence="3" type="ordered locus">VIT_03s0038g03790</name>
</gene>
<reference evidence="4" key="1">
    <citation type="journal article" date="2007" name="Nature">
        <title>The grapevine genome sequence suggests ancestral hexaploidization in major angiosperm phyla.</title>
        <authorList>
            <consortium name="The French-Italian Public Consortium for Grapevine Genome Characterization."/>
            <person name="Jaillon O."/>
            <person name="Aury J.-M."/>
            <person name="Noel B."/>
            <person name="Policriti A."/>
            <person name="Clepet C."/>
            <person name="Casagrande A."/>
            <person name="Choisne N."/>
            <person name="Aubourg S."/>
            <person name="Vitulo N."/>
            <person name="Jubin C."/>
            <person name="Vezzi A."/>
            <person name="Legeai F."/>
            <person name="Hugueney P."/>
            <person name="Dasilva C."/>
            <person name="Horner D."/>
            <person name="Mica E."/>
            <person name="Jublot D."/>
            <person name="Poulain J."/>
            <person name="Bruyere C."/>
            <person name="Billault A."/>
            <person name="Segurens B."/>
            <person name="Gouyvenoux M."/>
            <person name="Ugarte E."/>
            <person name="Cattonaro F."/>
            <person name="Anthouard V."/>
            <person name="Vico V."/>
            <person name="Del Fabbro C."/>
            <person name="Alaux M."/>
            <person name="Di Gaspero G."/>
            <person name="Dumas V."/>
            <person name="Felice N."/>
            <person name="Paillard S."/>
            <person name="Juman I."/>
            <person name="Moroldo M."/>
            <person name="Scalabrin S."/>
            <person name="Canaguier A."/>
            <person name="Le Clainche I."/>
            <person name="Malacrida G."/>
            <person name="Durand E."/>
            <person name="Pesole G."/>
            <person name="Laucou V."/>
            <person name="Chatelet P."/>
            <person name="Merdinoglu D."/>
            <person name="Delledonne M."/>
            <person name="Pezzotti M."/>
            <person name="Lecharny A."/>
            <person name="Scarpelli C."/>
            <person name="Artiguenave F."/>
            <person name="Pe M.E."/>
            <person name="Valle G."/>
            <person name="Morgante M."/>
            <person name="Caboche M."/>
            <person name="Adam-Blondon A.-F."/>
            <person name="Weissenbach J."/>
            <person name="Quetier F."/>
            <person name="Wincker P."/>
        </authorList>
    </citation>
    <scope>NUCLEOTIDE SEQUENCE [LARGE SCALE GENOMIC DNA]</scope>
    <source>
        <strain evidence="4">cv. Pinot noir / PN40024</strain>
    </source>
</reference>
<evidence type="ECO:0000256" key="1">
    <source>
        <dbReference type="ARBA" id="ARBA00006974"/>
    </source>
</evidence>
<sequence length="87" mass="9889">MISPKKLIKMARKWQRDSSLGRERISSPRTNDDMGANSCSTSVDHKGHFVVYIADRKRFMLCVPSCISIIASSESSSRCLRRVWIAK</sequence>
<evidence type="ECO:0000313" key="3">
    <source>
        <dbReference type="EMBL" id="CBI37742.3"/>
    </source>
</evidence>
<dbReference type="OMA" id="NDDMGAN"/>
<feature type="compositionally biased region" description="Basic and acidic residues" evidence="2">
    <location>
        <begin position="14"/>
        <end position="32"/>
    </location>
</feature>